<comment type="similarity">
    <text evidence="1 4">Belongs to the bacterial ribosomal protein bL20 family.</text>
</comment>
<dbReference type="PANTHER" id="PTHR10986">
    <property type="entry name" value="39S RIBOSOMAL PROTEIN L20"/>
    <property type="match status" value="1"/>
</dbReference>
<organism evidence="6">
    <name type="scientific">Burmannia itoana</name>
    <dbReference type="NCBI Taxonomy" id="396654"/>
    <lineage>
        <taxon>Eukaryota</taxon>
        <taxon>Viridiplantae</taxon>
        <taxon>Streptophyta</taxon>
        <taxon>Embryophyta</taxon>
        <taxon>Tracheophyta</taxon>
        <taxon>Spermatophyta</taxon>
        <taxon>Magnoliopsida</taxon>
        <taxon>Liliopsida</taxon>
        <taxon>Dioscoreales</taxon>
        <taxon>Burmanniaceae</taxon>
        <taxon>Burmannia</taxon>
    </lineage>
</organism>
<dbReference type="EMBL" id="MK318822">
    <property type="protein sequence ID" value="QEG98403.1"/>
    <property type="molecule type" value="Genomic_DNA"/>
</dbReference>
<sequence length="124" mass="14932">MIRVIRGHTACKLRKKICLFASTFRGTHSRFTRTTIQKKIKALVFSHQDNSKKKRDFRRLWIPRINSVTRFSRISKNKIFHSYSYSYLIQNMYKNQLFLNRKILAQIAISNRNCFDTIFKKIIK</sequence>
<keyword evidence="3 4" id="KW-0687">Ribonucleoprotein</keyword>
<keyword evidence="5" id="KW-0694">RNA-binding</keyword>
<evidence type="ECO:0000256" key="5">
    <source>
        <dbReference type="RuleBase" id="RU004311"/>
    </source>
</evidence>
<dbReference type="NCBIfam" id="TIGR01032">
    <property type="entry name" value="rplT_bact"/>
    <property type="match status" value="1"/>
</dbReference>
<gene>
    <name evidence="6" type="primary">rpl20</name>
</gene>
<keyword evidence="5" id="KW-0699">rRNA-binding</keyword>
<dbReference type="GO" id="GO:0003735">
    <property type="term" value="F:structural constituent of ribosome"/>
    <property type="evidence" value="ECO:0007669"/>
    <property type="project" value="InterPro"/>
</dbReference>
<dbReference type="InterPro" id="IPR005813">
    <property type="entry name" value="Ribosomal_bL20"/>
</dbReference>
<evidence type="ECO:0000256" key="3">
    <source>
        <dbReference type="ARBA" id="ARBA00023274"/>
    </source>
</evidence>
<dbReference type="Pfam" id="PF00453">
    <property type="entry name" value="Ribosomal_L20"/>
    <property type="match status" value="1"/>
</dbReference>
<evidence type="ECO:0000256" key="2">
    <source>
        <dbReference type="ARBA" id="ARBA00022980"/>
    </source>
</evidence>
<keyword evidence="2 4" id="KW-0689">Ribosomal protein</keyword>
<dbReference type="HAMAP" id="MF_00382">
    <property type="entry name" value="Ribosomal_bL20"/>
    <property type="match status" value="1"/>
</dbReference>
<dbReference type="Gene3D" id="6.10.160.10">
    <property type="match status" value="1"/>
</dbReference>
<name>A0A5B9T551_9LILI</name>
<dbReference type="PRINTS" id="PR00062">
    <property type="entry name" value="RIBOSOMALL20"/>
</dbReference>
<evidence type="ECO:0000256" key="1">
    <source>
        <dbReference type="ARBA" id="ARBA00007698"/>
    </source>
</evidence>
<comment type="function">
    <text evidence="5">Binds directly to 23S ribosomal RNA and is necessary for the in vitro assembly process of the 50S ribosomal subunit. It is not involved in the protein synthesizing functions of that subunit.</text>
</comment>
<dbReference type="Gene3D" id="1.10.1900.20">
    <property type="entry name" value="Ribosomal protein L20"/>
    <property type="match status" value="1"/>
</dbReference>
<dbReference type="CDD" id="cd07026">
    <property type="entry name" value="Ribosomal_L20"/>
    <property type="match status" value="1"/>
</dbReference>
<evidence type="ECO:0000313" key="6">
    <source>
        <dbReference type="EMBL" id="QEG98403.1"/>
    </source>
</evidence>
<dbReference type="GO" id="GO:0006412">
    <property type="term" value="P:translation"/>
    <property type="evidence" value="ECO:0007669"/>
    <property type="project" value="InterPro"/>
</dbReference>
<reference evidence="6" key="1">
    <citation type="submission" date="2018-12" db="EMBL/GenBank/DDBJ databases">
        <authorList>
            <person name="Li X."/>
        </authorList>
    </citation>
    <scope>NUCLEOTIDE SEQUENCE</scope>
</reference>
<proteinExistence type="inferred from homology"/>
<geneLocation type="plastid" evidence="6"/>
<accession>A0A5B9T551</accession>
<dbReference type="GO" id="GO:0005840">
    <property type="term" value="C:ribosome"/>
    <property type="evidence" value="ECO:0007669"/>
    <property type="project" value="UniProtKB-KW"/>
</dbReference>
<keyword evidence="6" id="KW-0934">Plastid</keyword>
<dbReference type="SUPFAM" id="SSF74731">
    <property type="entry name" value="Ribosomal protein L20"/>
    <property type="match status" value="1"/>
</dbReference>
<dbReference type="InterPro" id="IPR035566">
    <property type="entry name" value="Ribosomal_protein_bL20_C"/>
</dbReference>
<dbReference type="AlphaFoldDB" id="A0A5B9T551"/>
<evidence type="ECO:0000256" key="4">
    <source>
        <dbReference type="RuleBase" id="RU000561"/>
    </source>
</evidence>
<protein>
    <recommendedName>
        <fullName evidence="5">50S ribosomal protein L20</fullName>
    </recommendedName>
</protein>
<dbReference type="GO" id="GO:0019843">
    <property type="term" value="F:rRNA binding"/>
    <property type="evidence" value="ECO:0007669"/>
    <property type="project" value="UniProtKB-KW"/>
</dbReference>
<dbReference type="GO" id="GO:1990904">
    <property type="term" value="C:ribonucleoprotein complex"/>
    <property type="evidence" value="ECO:0007669"/>
    <property type="project" value="UniProtKB-KW"/>
</dbReference>